<sequence>MYEREEYSHVVWLRDNNIKRKRPGMATIEPDETARSTARDLWVATKVQWELFRDEDNLYATRALVNRREPSKTYSYSNSIYTIQPPILVNCEHPKDSPPRPKKENSQWVYVIPDDICFEEGKLNIFPVSGVPELQMFVLGMRSLKRLRVAIRQRACFDCCIKACKQAKINTLII</sequence>
<dbReference type="EMBL" id="JAWHQM010000017">
    <property type="protein sequence ID" value="KAK5630903.1"/>
    <property type="molecule type" value="Genomic_DNA"/>
</dbReference>
<name>A0AAN7UQM3_9PEZI</name>
<proteinExistence type="predicted"/>
<evidence type="ECO:0000313" key="2">
    <source>
        <dbReference type="Proteomes" id="UP001305414"/>
    </source>
</evidence>
<dbReference type="Proteomes" id="UP001305414">
    <property type="component" value="Unassembled WGS sequence"/>
</dbReference>
<reference evidence="1 2" key="1">
    <citation type="submission" date="2023-10" db="EMBL/GenBank/DDBJ databases">
        <title>Draft genome sequence of Xylaria bambusicola isolate GMP-LS, the root and basal stem rot pathogen of sugarcane in Indonesia.</title>
        <authorList>
            <person name="Selvaraj P."/>
            <person name="Muralishankar V."/>
            <person name="Muruganantham S."/>
            <person name="Sp S."/>
            <person name="Haryani S."/>
            <person name="Lau K.J.X."/>
            <person name="Naqvi N.I."/>
        </authorList>
    </citation>
    <scope>NUCLEOTIDE SEQUENCE [LARGE SCALE GENOMIC DNA]</scope>
    <source>
        <strain evidence="1">GMP-LS</strain>
    </source>
</reference>
<comment type="caution">
    <text evidence="1">The sequence shown here is derived from an EMBL/GenBank/DDBJ whole genome shotgun (WGS) entry which is preliminary data.</text>
</comment>
<organism evidence="1 2">
    <name type="scientific">Xylaria bambusicola</name>
    <dbReference type="NCBI Taxonomy" id="326684"/>
    <lineage>
        <taxon>Eukaryota</taxon>
        <taxon>Fungi</taxon>
        <taxon>Dikarya</taxon>
        <taxon>Ascomycota</taxon>
        <taxon>Pezizomycotina</taxon>
        <taxon>Sordariomycetes</taxon>
        <taxon>Xylariomycetidae</taxon>
        <taxon>Xylariales</taxon>
        <taxon>Xylariaceae</taxon>
        <taxon>Xylaria</taxon>
    </lineage>
</organism>
<evidence type="ECO:0000313" key="1">
    <source>
        <dbReference type="EMBL" id="KAK5630903.1"/>
    </source>
</evidence>
<protein>
    <submittedName>
        <fullName evidence="1">Uncharacterized protein</fullName>
    </submittedName>
</protein>
<gene>
    <name evidence="1" type="ORF">RRF57_006618</name>
</gene>
<accession>A0AAN7UQM3</accession>
<keyword evidence="2" id="KW-1185">Reference proteome</keyword>
<dbReference type="AlphaFoldDB" id="A0AAN7UQM3"/>